<dbReference type="PANTHER" id="PTHR43135:SF3">
    <property type="entry name" value="ALPHA-D-RIBOSE 1-METHYLPHOSPHONATE 5-TRIPHOSPHATE DIPHOSPHATASE"/>
    <property type="match status" value="1"/>
</dbReference>
<dbReference type="EMBL" id="AE017340">
    <property type="protein sequence ID" value="AAV81153.1"/>
    <property type="molecule type" value="Genomic_DNA"/>
</dbReference>
<dbReference type="SUPFAM" id="SSF51338">
    <property type="entry name" value="Composite domain of metallo-dependent hydrolases"/>
    <property type="match status" value="1"/>
</dbReference>
<dbReference type="InterPro" id="IPR006680">
    <property type="entry name" value="Amidohydro-rel"/>
</dbReference>
<dbReference type="InterPro" id="IPR051781">
    <property type="entry name" value="Metallo-dep_Hydrolase"/>
</dbReference>
<dbReference type="PANTHER" id="PTHR43135">
    <property type="entry name" value="ALPHA-D-RIBOSE 1-METHYLPHOSPHONATE 5-TRIPHOSPHATE DIPHOSPHATASE"/>
    <property type="match status" value="1"/>
</dbReference>
<dbReference type="STRING" id="283942.IL0310"/>
<dbReference type="GeneID" id="41335457"/>
<dbReference type="RefSeq" id="WP_011233572.1">
    <property type="nucleotide sequence ID" value="NC_006512.1"/>
</dbReference>
<dbReference type="Gene3D" id="3.30.110.90">
    <property type="entry name" value="Amidohydrolase"/>
    <property type="match status" value="1"/>
</dbReference>
<dbReference type="HOGENOM" id="CLU_023620_6_1_6"/>
<dbReference type="KEGG" id="ilo:IL0310"/>
<dbReference type="AlphaFoldDB" id="Q5QW71"/>
<proteinExistence type="predicted"/>
<dbReference type="OrthoDB" id="9782972at2"/>
<dbReference type="InterPro" id="IPR032466">
    <property type="entry name" value="Metal_Hydrolase"/>
</dbReference>
<dbReference type="InterPro" id="IPR011059">
    <property type="entry name" value="Metal-dep_hydrolase_composite"/>
</dbReference>
<dbReference type="Pfam" id="PF01979">
    <property type="entry name" value="Amidohydro_1"/>
    <property type="match status" value="1"/>
</dbReference>
<name>Q5QW71_IDILO</name>
<dbReference type="Proteomes" id="UP000001171">
    <property type="component" value="Chromosome"/>
</dbReference>
<dbReference type="eggNOG" id="COG1228">
    <property type="taxonomic scope" value="Bacteria"/>
</dbReference>
<evidence type="ECO:0000259" key="1">
    <source>
        <dbReference type="Pfam" id="PF01979"/>
    </source>
</evidence>
<keyword evidence="3" id="KW-1185">Reference proteome</keyword>
<keyword evidence="2" id="KW-0378">Hydrolase</keyword>
<dbReference type="Gene3D" id="3.40.50.10910">
    <property type="entry name" value="Amidohydrolase"/>
    <property type="match status" value="1"/>
</dbReference>
<reference evidence="2 3" key="1">
    <citation type="journal article" date="2004" name="Proc. Natl. Acad. Sci. U.S.A.">
        <title>Genome sequence of the deep-sea gamma-proteobacterium Idiomarina loihiensis reveals amino acid fermentation as a source of carbon and energy.</title>
        <authorList>
            <person name="Hou S."/>
            <person name="Saw J.H."/>
            <person name="Lee K.S."/>
            <person name="Freitas T.A."/>
            <person name="Belisle C."/>
            <person name="Kawarabayasi Y."/>
            <person name="Donachie S.P."/>
            <person name="Pikina A."/>
            <person name="Galperin M.Y."/>
            <person name="Koonin E.V."/>
            <person name="Makarova K.S."/>
            <person name="Omelchenko M.V."/>
            <person name="Sorokin A."/>
            <person name="Wolf Y.I."/>
            <person name="Li Q.X."/>
            <person name="Keum Y.S."/>
            <person name="Campbell S."/>
            <person name="Denery J."/>
            <person name="Aizawa S."/>
            <person name="Shibata S."/>
            <person name="Malahoff A."/>
            <person name="Alam M."/>
        </authorList>
    </citation>
    <scope>NUCLEOTIDE SEQUENCE [LARGE SCALE GENOMIC DNA]</scope>
    <source>
        <strain evidence="3">ATCC BAA-735 / DSM 15497 / L2-TR</strain>
    </source>
</reference>
<dbReference type="GO" id="GO:0016810">
    <property type="term" value="F:hydrolase activity, acting on carbon-nitrogen (but not peptide) bonds"/>
    <property type="evidence" value="ECO:0007669"/>
    <property type="project" value="InterPro"/>
</dbReference>
<evidence type="ECO:0000313" key="2">
    <source>
        <dbReference type="EMBL" id="AAV81153.1"/>
    </source>
</evidence>
<accession>Q5QW71</accession>
<sequence length="430" mass="47245">MKIKIVAALFVAAIALIILSLPTPRQESAENSNSFILGPVKIFDGETISKAAYVEVLDGYIKDLHMEQPDSQLRKVDGQNRWLVPGLIDAHVHTWGDALEQSLERGVTTVIDMFGHPNFLRQHQPQRATTKFSRKADIFGAGLLITAPNGHGTQYGIEVSTLSKPQEAEKLIKQRINAGSDFIKIVYTRNGSAYAHAPSISEQGLQAAIRAAHKQNYLAVVHIADHDSALDAVEAGADGLVHSFFDQPVSDELLALLKINGVFVIPTMTVYEGMLRGSINDEILLNNETLKISASAKSTLNRNFPNSGRFPEHFYTNLLINTKRMHNTGIPILAGSDAPNPNTAHGWSLLVELLLFQEAGMPTEAILKSATSKPADAFSLADRGRIREGMKADFLLLQKSPYKDLKTILEPLRVWKNGYLVSSKDSARNH</sequence>
<evidence type="ECO:0000313" key="3">
    <source>
        <dbReference type="Proteomes" id="UP000001171"/>
    </source>
</evidence>
<dbReference type="SUPFAM" id="SSF51556">
    <property type="entry name" value="Metallo-dependent hydrolases"/>
    <property type="match status" value="1"/>
</dbReference>
<feature type="domain" description="Amidohydrolase-related" evidence="1">
    <location>
        <begin position="83"/>
        <end position="419"/>
    </location>
</feature>
<organism evidence="2 3">
    <name type="scientific">Idiomarina loihiensis (strain ATCC BAA-735 / DSM 15497 / L2-TR)</name>
    <dbReference type="NCBI Taxonomy" id="283942"/>
    <lineage>
        <taxon>Bacteria</taxon>
        <taxon>Pseudomonadati</taxon>
        <taxon>Pseudomonadota</taxon>
        <taxon>Gammaproteobacteria</taxon>
        <taxon>Alteromonadales</taxon>
        <taxon>Idiomarinaceae</taxon>
        <taxon>Idiomarina</taxon>
    </lineage>
</organism>
<gene>
    <name evidence="2" type="ordered locus">IL0310</name>
</gene>
<dbReference type="Gene3D" id="1.20.58.520">
    <property type="entry name" value="Amidohydrolase"/>
    <property type="match status" value="1"/>
</dbReference>
<protein>
    <submittedName>
        <fullName evidence="2">Secreted metal-dependent hydrolase, amidohydrolase family</fullName>
    </submittedName>
</protein>
<dbReference type="Gene3D" id="2.30.40.10">
    <property type="entry name" value="Urease, subunit C, domain 1"/>
    <property type="match status" value="1"/>
</dbReference>